<dbReference type="PANTHER" id="PTHR20953:SF13">
    <property type="entry name" value="EXPRESSED PROTEIN"/>
    <property type="match status" value="1"/>
</dbReference>
<accession>A0ABQ4YMN4</accession>
<dbReference type="EMBL" id="BQNB010010545">
    <property type="protein sequence ID" value="GJS78726.1"/>
    <property type="molecule type" value="Genomic_DNA"/>
</dbReference>
<reference evidence="1" key="1">
    <citation type="journal article" date="2022" name="Int. J. Mol. Sci.">
        <title>Draft Genome of Tanacetum Coccineum: Genomic Comparison of Closely Related Tanacetum-Family Plants.</title>
        <authorList>
            <person name="Yamashiro T."/>
            <person name="Shiraishi A."/>
            <person name="Nakayama K."/>
            <person name="Satake H."/>
        </authorList>
    </citation>
    <scope>NUCLEOTIDE SEQUENCE</scope>
</reference>
<dbReference type="Proteomes" id="UP001151760">
    <property type="component" value="Unassembled WGS sequence"/>
</dbReference>
<dbReference type="PANTHER" id="PTHR20953">
    <property type="entry name" value="KINASE-RELATED"/>
    <property type="match status" value="1"/>
</dbReference>
<protein>
    <submittedName>
        <fullName evidence="1">Uncharacterized protein</fullName>
    </submittedName>
</protein>
<sequence>MEELEYAKNAIGAIVGLIEPTSLEPLHCIYAVRNRKGVVVGLTCRVGRAVRGHIDMVQDLLQFGESILFIGSIVALKEEVMVFSRGVLDGCAVESEEVTEKNSSTEEIAEAQAEMEVIGEEKSYEILCKTFNHEANVVLEIVRTETRYDRDSDRSGSRSGSLYSAFPKHINQRIEVCQKCRVKWAVEGDENTRFFHSLLNRKNANSSIKGMLINGIWEDNPDVIKNAAIEHFSSRFKESDLIRPSFSNNLFRKLSEVDAKFLESGFSLEEVKEAVWNCAGSKAPGPDGYNFNFILSGM</sequence>
<name>A0ABQ4YMN4_9ASTR</name>
<evidence type="ECO:0000313" key="2">
    <source>
        <dbReference type="Proteomes" id="UP001151760"/>
    </source>
</evidence>
<proteinExistence type="predicted"/>
<gene>
    <name evidence="1" type="ORF">Tco_0728607</name>
</gene>
<reference evidence="1" key="2">
    <citation type="submission" date="2022-01" db="EMBL/GenBank/DDBJ databases">
        <authorList>
            <person name="Yamashiro T."/>
            <person name="Shiraishi A."/>
            <person name="Satake H."/>
            <person name="Nakayama K."/>
        </authorList>
    </citation>
    <scope>NUCLEOTIDE SEQUENCE</scope>
</reference>
<organism evidence="1 2">
    <name type="scientific">Tanacetum coccineum</name>
    <dbReference type="NCBI Taxonomy" id="301880"/>
    <lineage>
        <taxon>Eukaryota</taxon>
        <taxon>Viridiplantae</taxon>
        <taxon>Streptophyta</taxon>
        <taxon>Embryophyta</taxon>
        <taxon>Tracheophyta</taxon>
        <taxon>Spermatophyta</taxon>
        <taxon>Magnoliopsida</taxon>
        <taxon>eudicotyledons</taxon>
        <taxon>Gunneridae</taxon>
        <taxon>Pentapetalae</taxon>
        <taxon>asterids</taxon>
        <taxon>campanulids</taxon>
        <taxon>Asterales</taxon>
        <taxon>Asteraceae</taxon>
        <taxon>Asteroideae</taxon>
        <taxon>Anthemideae</taxon>
        <taxon>Anthemidinae</taxon>
        <taxon>Tanacetum</taxon>
    </lineage>
</organism>
<comment type="caution">
    <text evidence="1">The sequence shown here is derived from an EMBL/GenBank/DDBJ whole genome shotgun (WGS) entry which is preliminary data.</text>
</comment>
<evidence type="ECO:0000313" key="1">
    <source>
        <dbReference type="EMBL" id="GJS78726.1"/>
    </source>
</evidence>
<keyword evidence="2" id="KW-1185">Reference proteome</keyword>